<evidence type="ECO:0000313" key="1">
    <source>
        <dbReference type="Proteomes" id="UP001652660"/>
    </source>
</evidence>
<organism evidence="1 2">
    <name type="scientific">Coffea arabica</name>
    <name type="common">Arabian coffee</name>
    <dbReference type="NCBI Taxonomy" id="13443"/>
    <lineage>
        <taxon>Eukaryota</taxon>
        <taxon>Viridiplantae</taxon>
        <taxon>Streptophyta</taxon>
        <taxon>Embryophyta</taxon>
        <taxon>Tracheophyta</taxon>
        <taxon>Spermatophyta</taxon>
        <taxon>Magnoliopsida</taxon>
        <taxon>eudicotyledons</taxon>
        <taxon>Gunneridae</taxon>
        <taxon>Pentapetalae</taxon>
        <taxon>asterids</taxon>
        <taxon>lamiids</taxon>
        <taxon>Gentianales</taxon>
        <taxon>Rubiaceae</taxon>
        <taxon>Ixoroideae</taxon>
        <taxon>Gardenieae complex</taxon>
        <taxon>Bertiereae - Coffeeae clade</taxon>
        <taxon>Coffeeae</taxon>
        <taxon>Coffea</taxon>
    </lineage>
</organism>
<protein>
    <submittedName>
        <fullName evidence="2">Uncharacterized protein</fullName>
    </submittedName>
</protein>
<evidence type="ECO:0000313" key="2">
    <source>
        <dbReference type="RefSeq" id="XP_071922593.1"/>
    </source>
</evidence>
<dbReference type="GeneID" id="140014866"/>
<gene>
    <name evidence="2" type="primary">LOC140014866</name>
</gene>
<dbReference type="RefSeq" id="XP_071922593.1">
    <property type="nucleotide sequence ID" value="XM_072066492.1"/>
</dbReference>
<accession>A0ABM4VST7</accession>
<reference evidence="2" key="1">
    <citation type="submission" date="2025-08" db="UniProtKB">
        <authorList>
            <consortium name="RefSeq"/>
        </authorList>
    </citation>
    <scope>IDENTIFICATION</scope>
    <source>
        <tissue evidence="2">Leaves</tissue>
    </source>
</reference>
<name>A0ABM4VST7_COFAR</name>
<sequence length="124" mass="14429">MVQFFVGALLSRYGPVSFIHRLKCLPSANRETRINWMKWTKTCERHTNYTEDQLLWNQLKIDGVFVAMIEGSNFIGKFGSYCKFFLLVREENLLVCAHEDLLVCPQENLSSLYLLGICYVSTCY</sequence>
<keyword evidence="1" id="KW-1185">Reference proteome</keyword>
<dbReference type="Proteomes" id="UP001652660">
    <property type="component" value="Chromosome 9e"/>
</dbReference>
<proteinExistence type="predicted"/>